<gene>
    <name evidence="2" type="ORF">SOCEGT47_038710</name>
</gene>
<dbReference type="SUPFAM" id="SSF51011">
    <property type="entry name" value="Glycosyl hydrolase domain"/>
    <property type="match status" value="1"/>
</dbReference>
<reference evidence="2 3" key="1">
    <citation type="submission" date="2015-09" db="EMBL/GenBank/DDBJ databases">
        <title>Sorangium comparison.</title>
        <authorList>
            <person name="Zaburannyi N."/>
            <person name="Bunk B."/>
            <person name="Overmann J."/>
            <person name="Mueller R."/>
        </authorList>
    </citation>
    <scope>NUCLEOTIDE SEQUENCE [LARGE SCALE GENOMIC DNA]</scope>
    <source>
        <strain evidence="2 3">So ceGT47</strain>
    </source>
</reference>
<dbReference type="Gene3D" id="2.60.40.1180">
    <property type="entry name" value="Golgi alpha-mannosidase II"/>
    <property type="match status" value="1"/>
</dbReference>
<feature type="domain" description="Glycosyl hydrolase family 30 beta sandwich" evidence="1">
    <location>
        <begin position="39"/>
        <end position="116"/>
    </location>
</feature>
<evidence type="ECO:0000313" key="2">
    <source>
        <dbReference type="EMBL" id="AUX23348.1"/>
    </source>
</evidence>
<sequence>MSDFTGVGCGFHRHRARISPVNFTEPPRIAAIINTGVFPEKVLVSAYTNDSGKVVVVAINETTSAQTVSLAFAGGTAPSAMVPFVTAASKNWAEGTPVTVTDATLPMALEAMSVTTFVSQ</sequence>
<dbReference type="InterPro" id="IPR013780">
    <property type="entry name" value="Glyco_hydro_b"/>
</dbReference>
<evidence type="ECO:0000259" key="1">
    <source>
        <dbReference type="Pfam" id="PF17189"/>
    </source>
</evidence>
<accession>A0A4P2Q2Z5</accession>
<dbReference type="RefSeq" id="WP_129348447.1">
    <property type="nucleotide sequence ID" value="NZ_CP012670.1"/>
</dbReference>
<evidence type="ECO:0000313" key="3">
    <source>
        <dbReference type="Proteomes" id="UP000295781"/>
    </source>
</evidence>
<dbReference type="EMBL" id="CP012670">
    <property type="protein sequence ID" value="AUX23348.1"/>
    <property type="molecule type" value="Genomic_DNA"/>
</dbReference>
<dbReference type="AlphaFoldDB" id="A0A4P2Q2Z5"/>
<dbReference type="Proteomes" id="UP000295781">
    <property type="component" value="Chromosome"/>
</dbReference>
<protein>
    <recommendedName>
        <fullName evidence="1">Glycosyl hydrolase family 30 beta sandwich domain-containing protein</fullName>
    </recommendedName>
</protein>
<proteinExistence type="predicted"/>
<organism evidence="2 3">
    <name type="scientific">Sorangium cellulosum</name>
    <name type="common">Polyangium cellulosum</name>
    <dbReference type="NCBI Taxonomy" id="56"/>
    <lineage>
        <taxon>Bacteria</taxon>
        <taxon>Pseudomonadati</taxon>
        <taxon>Myxococcota</taxon>
        <taxon>Polyangia</taxon>
        <taxon>Polyangiales</taxon>
        <taxon>Polyangiaceae</taxon>
        <taxon>Sorangium</taxon>
    </lineage>
</organism>
<dbReference type="Pfam" id="PF17189">
    <property type="entry name" value="Glyco_hydro_30C"/>
    <property type="match status" value="1"/>
</dbReference>
<dbReference type="OrthoDB" id="9806701at2"/>
<name>A0A4P2Q2Z5_SORCE</name>
<dbReference type="InterPro" id="IPR033452">
    <property type="entry name" value="GH30_C"/>
</dbReference>